<dbReference type="InterPro" id="IPR018114">
    <property type="entry name" value="TRYPSIN_HIS"/>
</dbReference>
<evidence type="ECO:0000256" key="1">
    <source>
        <dbReference type="ARBA" id="ARBA00007664"/>
    </source>
</evidence>
<dbReference type="PRINTS" id="PR00861">
    <property type="entry name" value="ALYTICPTASE"/>
</dbReference>
<keyword evidence="4" id="KW-0378">Hydrolase</keyword>
<feature type="active site" description="Charge relay system" evidence="8">
    <location>
        <position position="266"/>
    </location>
</feature>
<dbReference type="PIRSF" id="PIRSF001134">
    <property type="entry name" value="Streptogrisin"/>
    <property type="match status" value="1"/>
</dbReference>
<dbReference type="InterPro" id="IPR004236">
    <property type="entry name" value="Pept_S1_alpha_lytic"/>
</dbReference>
<evidence type="ECO:0000256" key="4">
    <source>
        <dbReference type="ARBA" id="ARBA00022801"/>
    </source>
</evidence>
<dbReference type="GO" id="GO:0006508">
    <property type="term" value="P:proteolysis"/>
    <property type="evidence" value="ECO:0007669"/>
    <property type="project" value="UniProtKB-KW"/>
</dbReference>
<feature type="disulfide bond" evidence="9">
    <location>
        <begin position="343"/>
        <end position="377"/>
    </location>
</feature>
<dbReference type="SUPFAM" id="SSF50494">
    <property type="entry name" value="Trypsin-like serine proteases"/>
    <property type="match status" value="1"/>
</dbReference>
<evidence type="ECO:0000256" key="10">
    <source>
        <dbReference type="SAM" id="SignalP"/>
    </source>
</evidence>
<comment type="similarity">
    <text evidence="1">Belongs to the peptidase S1 family.</text>
</comment>
<dbReference type="InterPro" id="IPR035070">
    <property type="entry name" value="Streptogrisin_prodomain"/>
</dbReference>
<evidence type="ECO:0000256" key="3">
    <source>
        <dbReference type="ARBA" id="ARBA00022729"/>
    </source>
</evidence>
<dbReference type="Proteomes" id="UP000184501">
    <property type="component" value="Unassembled WGS sequence"/>
</dbReference>
<feature type="disulfide bond" evidence="9">
    <location>
        <begin position="217"/>
        <end position="238"/>
    </location>
</feature>
<evidence type="ECO:0000256" key="2">
    <source>
        <dbReference type="ARBA" id="ARBA00022670"/>
    </source>
</evidence>
<gene>
    <name evidence="12" type="ORF">SAMN05444320_108236</name>
</gene>
<dbReference type="EMBL" id="FQVN01000008">
    <property type="protein sequence ID" value="SHG38584.1"/>
    <property type="molecule type" value="Genomic_DNA"/>
</dbReference>
<keyword evidence="2" id="KW-0645">Protease</keyword>
<evidence type="ECO:0000256" key="6">
    <source>
        <dbReference type="ARBA" id="ARBA00023145"/>
    </source>
</evidence>
<dbReference type="InterPro" id="IPR043504">
    <property type="entry name" value="Peptidase_S1_PA_chymotrypsin"/>
</dbReference>
<dbReference type="OrthoDB" id="8781117at2"/>
<evidence type="ECO:0000259" key="11">
    <source>
        <dbReference type="Pfam" id="PF02983"/>
    </source>
</evidence>
<dbReference type="CDD" id="cd21112">
    <property type="entry name" value="alphaLP-like"/>
    <property type="match status" value="1"/>
</dbReference>
<evidence type="ECO:0000256" key="8">
    <source>
        <dbReference type="PIRSR" id="PIRSR001134-1"/>
    </source>
</evidence>
<dbReference type="Pfam" id="PF02983">
    <property type="entry name" value="Pro_Al_protease"/>
    <property type="match status" value="1"/>
</dbReference>
<keyword evidence="6" id="KW-0865">Zymogen</keyword>
<keyword evidence="7 9" id="KW-1015">Disulfide bond</keyword>
<dbReference type="InterPro" id="IPR009003">
    <property type="entry name" value="Peptidase_S1_PA"/>
</dbReference>
<proteinExistence type="inferred from homology"/>
<feature type="disulfide bond" evidence="9">
    <location>
        <begin position="306"/>
        <end position="316"/>
    </location>
</feature>
<reference evidence="12 13" key="1">
    <citation type="submission" date="2016-11" db="EMBL/GenBank/DDBJ databases">
        <authorList>
            <person name="Jaros S."/>
            <person name="Januszkiewicz K."/>
            <person name="Wedrychowicz H."/>
        </authorList>
    </citation>
    <scope>NUCLEOTIDE SEQUENCE [LARGE SCALE GENOMIC DNA]</scope>
    <source>
        <strain evidence="12 13">DSM 44523</strain>
    </source>
</reference>
<feature type="signal peptide" evidence="10">
    <location>
        <begin position="1"/>
        <end position="35"/>
    </location>
</feature>
<dbReference type="Gene3D" id="2.40.10.10">
    <property type="entry name" value="Trypsin-like serine proteases"/>
    <property type="match status" value="2"/>
</dbReference>
<evidence type="ECO:0000313" key="13">
    <source>
        <dbReference type="Proteomes" id="UP000184501"/>
    </source>
</evidence>
<dbReference type="PROSITE" id="PS00135">
    <property type="entry name" value="TRYPSIN_SER"/>
    <property type="match status" value="1"/>
</dbReference>
<evidence type="ECO:0000256" key="9">
    <source>
        <dbReference type="PIRSR" id="PIRSR001134-2"/>
    </source>
</evidence>
<accession>A0A1M5JDD4</accession>
<organism evidence="12 13">
    <name type="scientific">Streptoalloteichus hindustanus</name>
    <dbReference type="NCBI Taxonomy" id="2017"/>
    <lineage>
        <taxon>Bacteria</taxon>
        <taxon>Bacillati</taxon>
        <taxon>Actinomycetota</taxon>
        <taxon>Actinomycetes</taxon>
        <taxon>Pseudonocardiales</taxon>
        <taxon>Pseudonocardiaceae</taxon>
        <taxon>Streptoalloteichus</taxon>
    </lineage>
</organism>
<dbReference type="STRING" id="2017.SAMN05444320_108236"/>
<feature type="domain" description="Peptidase S1A alpha-lytic prodomain" evidence="11">
    <location>
        <begin position="125"/>
        <end position="180"/>
    </location>
</feature>
<protein>
    <submittedName>
        <fullName evidence="12">Streptogrisin C</fullName>
    </submittedName>
</protein>
<dbReference type="RefSeq" id="WP_073487289.1">
    <property type="nucleotide sequence ID" value="NZ_FQVN01000008.1"/>
</dbReference>
<dbReference type="Gene3D" id="3.30.300.50">
    <property type="match status" value="2"/>
</dbReference>
<dbReference type="GO" id="GO:0004252">
    <property type="term" value="F:serine-type endopeptidase activity"/>
    <property type="evidence" value="ECO:0007669"/>
    <property type="project" value="InterPro"/>
</dbReference>
<feature type="active site" description="Charge relay system" evidence="8">
    <location>
        <position position="349"/>
    </location>
</feature>
<feature type="active site" description="Charge relay system" evidence="8">
    <location>
        <position position="237"/>
    </location>
</feature>
<keyword evidence="13" id="KW-1185">Reference proteome</keyword>
<evidence type="ECO:0000256" key="7">
    <source>
        <dbReference type="ARBA" id="ARBA00023157"/>
    </source>
</evidence>
<sequence>MSARTRLRGRTLGVAATLAALAAVALTGAAGSAVAAPAEQLSGGQLAAVDYLSGRGLDRAEAVRRVLAQEGQTRTATQLADKLGARVAGSYVDQGSGALVVNVTDDGAADEVRRSGATAKKVDRGVTDLNAAKARLDQAGKAARGASWYVDVPNNQVVVQAPAGDSSAGVTDLLRTAEALGGTARVERVQGKATTQATNLYGGQQIEFSVNGSGYVCSDGFNATDRSGRAVMITAGHCAHGIDDGEFRRNGTYLGTVQDYSFPTNDYAYSTIDTQSWAPQGAVSKYNGYAVRVSGASQAPVGSTVCKSGRTTGWTCGTVQAYNVTVNYDNGDTVYGMVKSDTCTEGGDSGGSWMAGNYAQGVTSGGIGYKQNGKTVCGEKVGQPNVAYYQPVGEILSTYGLTLKTA</sequence>
<keyword evidence="5" id="KW-0720">Serine protease</keyword>
<name>A0A1M5JDD4_STRHI</name>
<keyword evidence="3 10" id="KW-0732">Signal</keyword>
<dbReference type="AlphaFoldDB" id="A0A1M5JDD4"/>
<dbReference type="InterPro" id="IPR033116">
    <property type="entry name" value="TRYPSIN_SER"/>
</dbReference>
<dbReference type="PROSITE" id="PS00134">
    <property type="entry name" value="TRYPSIN_HIS"/>
    <property type="match status" value="1"/>
</dbReference>
<dbReference type="InterPro" id="IPR001316">
    <property type="entry name" value="Pept_S1A_streptogrisin"/>
</dbReference>
<dbReference type="GO" id="GO:0005576">
    <property type="term" value="C:extracellular region"/>
    <property type="evidence" value="ECO:0007669"/>
    <property type="project" value="InterPro"/>
</dbReference>
<feature type="chain" id="PRO_5012070268" evidence="10">
    <location>
        <begin position="36"/>
        <end position="406"/>
    </location>
</feature>
<evidence type="ECO:0000256" key="5">
    <source>
        <dbReference type="ARBA" id="ARBA00022825"/>
    </source>
</evidence>
<evidence type="ECO:0000313" key="12">
    <source>
        <dbReference type="EMBL" id="SHG38584.1"/>
    </source>
</evidence>